<evidence type="ECO:0000256" key="4">
    <source>
        <dbReference type="ARBA" id="ARBA00039869"/>
    </source>
</evidence>
<dbReference type="CDD" id="cd07559">
    <property type="entry name" value="ALDH_ACDHII_AcoD-like"/>
    <property type="match status" value="1"/>
</dbReference>
<dbReference type="Gene3D" id="3.40.605.10">
    <property type="entry name" value="Aldehyde Dehydrogenase, Chain A, domain 1"/>
    <property type="match status" value="1"/>
</dbReference>
<reference evidence="9" key="2">
    <citation type="journal article" date="2021" name="Microbiol. Resour. Announc.">
        <title>Complete Genome Sequence of Polycladomyces abyssicola JIR-001T, Isolated from Hemipelagic Sediment in Deep Seawater.</title>
        <authorList>
            <person name="Tsubouchi T."/>
            <person name="Kaneko Y."/>
        </authorList>
    </citation>
    <scope>NUCLEOTIDE SEQUENCE</scope>
    <source>
        <strain evidence="9">JIR-001</strain>
    </source>
</reference>
<proteinExistence type="inferred from homology"/>
<accession>A0A8D5UC63</accession>
<evidence type="ECO:0000313" key="10">
    <source>
        <dbReference type="Proteomes" id="UP000677436"/>
    </source>
</evidence>
<dbReference type="PANTHER" id="PTHR43111:SF1">
    <property type="entry name" value="ALDEHYDE DEHYDROGENASE B-RELATED"/>
    <property type="match status" value="1"/>
</dbReference>
<sequence>MSVTLSGYKKPNTEGSLLHYRSQYENFIGGEWVPPVGGEYFDDISPVDGQAFTRVPRSRKEDIEYALDKAHAAKEKWANTSVTERSNILLKIADRMEENLEKLALSETWDNGKPIRETLNADLPLAIDHFRYFAGVIRGEEGSMSEIDASTVSLHIKEPIGVVGQIIPWNFPLLMAAWKLAPALAAGNCVVLKPAEQTPATILLFMELIADLLPPGVVNVVNGFGPEAGQPLASSPRVGKVAFTGETTTGRLIMQYASENITPVTLELGGKSPNIFTESVLEADDEFLDKALEGFTMFALNQGEVCTCPSRALIQESIYDAFMERALERVKKIKLGDPLDPTTMMGAQASNDQYEKILSYIALGKEEGAKCLTGGRPYQNERYPNGFYIEPTVFEGHNKMRIFQEEIFGPVVSVTTFKDETELLEIANDTLYGLGAGLWTRDVHQAYQIARKIEAGRVWVNCYHLYPAHAAFGGYKQSGIGRENHKMMLEHYQQTKNVLISYDKNPMGFF</sequence>
<dbReference type="InterPro" id="IPR015590">
    <property type="entry name" value="Aldehyde_DH_dom"/>
</dbReference>
<dbReference type="FunFam" id="3.40.605.10:FF:000001">
    <property type="entry name" value="Aldehyde dehydrogenase 1"/>
    <property type="match status" value="1"/>
</dbReference>
<dbReference type="FunFam" id="3.40.309.10:FF:000012">
    <property type="entry name" value="Betaine aldehyde dehydrogenase"/>
    <property type="match status" value="1"/>
</dbReference>
<dbReference type="EC" id="1.2.1.3" evidence="3"/>
<comment type="catalytic activity">
    <reaction evidence="5">
        <text>an aldehyde + NAD(+) + H2O = a carboxylate + NADH + 2 H(+)</text>
        <dbReference type="Rhea" id="RHEA:16185"/>
        <dbReference type="ChEBI" id="CHEBI:15377"/>
        <dbReference type="ChEBI" id="CHEBI:15378"/>
        <dbReference type="ChEBI" id="CHEBI:17478"/>
        <dbReference type="ChEBI" id="CHEBI:29067"/>
        <dbReference type="ChEBI" id="CHEBI:57540"/>
        <dbReference type="ChEBI" id="CHEBI:57945"/>
        <dbReference type="EC" id="1.2.1.3"/>
    </reaction>
</comment>
<dbReference type="PANTHER" id="PTHR43111">
    <property type="entry name" value="ALDEHYDE DEHYDROGENASE B-RELATED"/>
    <property type="match status" value="1"/>
</dbReference>
<keyword evidence="2 7" id="KW-0560">Oxidoreductase</keyword>
<dbReference type="InterPro" id="IPR016160">
    <property type="entry name" value="Ald_DH_CS_CYS"/>
</dbReference>
<evidence type="ECO:0000256" key="6">
    <source>
        <dbReference type="PROSITE-ProRule" id="PRU10007"/>
    </source>
</evidence>
<dbReference type="GO" id="GO:0004029">
    <property type="term" value="F:aldehyde dehydrogenase (NAD+) activity"/>
    <property type="evidence" value="ECO:0007669"/>
    <property type="project" value="UniProtKB-EC"/>
</dbReference>
<dbReference type="SUPFAM" id="SSF53720">
    <property type="entry name" value="ALDH-like"/>
    <property type="match status" value="1"/>
</dbReference>
<dbReference type="InterPro" id="IPR016163">
    <property type="entry name" value="Ald_DH_C"/>
</dbReference>
<dbReference type="EMBL" id="AP024601">
    <property type="protein sequence ID" value="BCU80771.1"/>
    <property type="molecule type" value="Genomic_DNA"/>
</dbReference>
<dbReference type="Pfam" id="PF00171">
    <property type="entry name" value="Aldedh"/>
    <property type="match status" value="1"/>
</dbReference>
<evidence type="ECO:0000256" key="5">
    <source>
        <dbReference type="ARBA" id="ARBA00049194"/>
    </source>
</evidence>
<dbReference type="InterPro" id="IPR016161">
    <property type="entry name" value="Ald_DH/histidinol_DH"/>
</dbReference>
<dbReference type="PROSITE" id="PS00687">
    <property type="entry name" value="ALDEHYDE_DEHYDR_GLU"/>
    <property type="match status" value="1"/>
</dbReference>
<protein>
    <recommendedName>
        <fullName evidence="4">Putative aldehyde dehydrogenase AldA</fullName>
        <ecNumber evidence="3">1.2.1.3</ecNumber>
    </recommendedName>
</protein>
<feature type="active site" evidence="6">
    <location>
        <position position="267"/>
    </location>
</feature>
<comment type="similarity">
    <text evidence="1 7">Belongs to the aldehyde dehydrogenase family.</text>
</comment>
<organism evidence="9 10">
    <name type="scientific">Polycladomyces abyssicola</name>
    <dbReference type="NCBI Taxonomy" id="1125966"/>
    <lineage>
        <taxon>Bacteria</taxon>
        <taxon>Bacillati</taxon>
        <taxon>Bacillota</taxon>
        <taxon>Bacilli</taxon>
        <taxon>Bacillales</taxon>
        <taxon>Thermoactinomycetaceae</taxon>
        <taxon>Polycladomyces</taxon>
    </lineage>
</organism>
<dbReference type="AlphaFoldDB" id="A0A8D5UC63"/>
<reference evidence="9" key="1">
    <citation type="journal article" date="2013" name="Int. J. Syst. Evol. Microbiol.">
        <title>Polycladomyces abyssicola gen. nov., sp. nov., a thermophilic filamentous bacterium isolated from hemipelagic sediment.</title>
        <authorList>
            <person name="Tsubouchi T."/>
            <person name="Shimane Y."/>
            <person name="Mori K."/>
            <person name="Usui K."/>
            <person name="Hiraki T."/>
            <person name="Tame A."/>
            <person name="Uematsu K."/>
            <person name="Maruyama T."/>
            <person name="Hatada Y."/>
        </authorList>
    </citation>
    <scope>NUCLEOTIDE SEQUENCE</scope>
    <source>
        <strain evidence="9">JIR-001</strain>
    </source>
</reference>
<evidence type="ECO:0000313" key="9">
    <source>
        <dbReference type="EMBL" id="BCU80771.1"/>
    </source>
</evidence>
<evidence type="ECO:0000256" key="2">
    <source>
        <dbReference type="ARBA" id="ARBA00023002"/>
    </source>
</evidence>
<name>A0A8D5UC63_9BACL</name>
<dbReference type="PROSITE" id="PS00070">
    <property type="entry name" value="ALDEHYDE_DEHYDR_CYS"/>
    <property type="match status" value="1"/>
</dbReference>
<dbReference type="InterPro" id="IPR029510">
    <property type="entry name" value="Ald_DH_CS_GLU"/>
</dbReference>
<evidence type="ECO:0000259" key="8">
    <source>
        <dbReference type="Pfam" id="PF00171"/>
    </source>
</evidence>
<dbReference type="Gene3D" id="3.40.309.10">
    <property type="entry name" value="Aldehyde Dehydrogenase, Chain A, domain 2"/>
    <property type="match status" value="1"/>
</dbReference>
<dbReference type="Proteomes" id="UP000677436">
    <property type="component" value="Chromosome"/>
</dbReference>
<gene>
    <name evidence="9" type="primary">aldA</name>
    <name evidence="9" type="ORF">JIR001_05540</name>
</gene>
<dbReference type="InterPro" id="IPR016162">
    <property type="entry name" value="Ald_DH_N"/>
</dbReference>
<evidence type="ECO:0000256" key="3">
    <source>
        <dbReference type="ARBA" id="ARBA00024226"/>
    </source>
</evidence>
<dbReference type="RefSeq" id="WP_212774097.1">
    <property type="nucleotide sequence ID" value="NZ_AP024601.1"/>
</dbReference>
<evidence type="ECO:0000256" key="7">
    <source>
        <dbReference type="RuleBase" id="RU003345"/>
    </source>
</evidence>
<keyword evidence="10" id="KW-1185">Reference proteome</keyword>
<feature type="domain" description="Aldehyde dehydrogenase" evidence="8">
    <location>
        <begin position="32"/>
        <end position="498"/>
    </location>
</feature>
<dbReference type="KEGG" id="pabs:JIR001_05540"/>
<evidence type="ECO:0000256" key="1">
    <source>
        <dbReference type="ARBA" id="ARBA00009986"/>
    </source>
</evidence>